<feature type="transmembrane region" description="Helical" evidence="7">
    <location>
        <begin position="248"/>
        <end position="266"/>
    </location>
</feature>
<feature type="transmembrane region" description="Helical" evidence="7">
    <location>
        <begin position="330"/>
        <end position="348"/>
    </location>
</feature>
<evidence type="ECO:0000256" key="5">
    <source>
        <dbReference type="ARBA" id="ARBA00022989"/>
    </source>
</evidence>
<keyword evidence="6 7" id="KW-0472">Membrane</keyword>
<keyword evidence="9" id="KW-1185">Reference proteome</keyword>
<dbReference type="PANTHER" id="PTHR30250:SF10">
    <property type="entry name" value="LIPOPOLYSACCHARIDE BIOSYNTHESIS PROTEIN WZXC"/>
    <property type="match status" value="1"/>
</dbReference>
<feature type="transmembrane region" description="Helical" evidence="7">
    <location>
        <begin position="278"/>
        <end position="300"/>
    </location>
</feature>
<comment type="caution">
    <text evidence="8">The sequence shown here is derived from an EMBL/GenBank/DDBJ whole genome shotgun (WGS) entry which is preliminary data.</text>
</comment>
<dbReference type="RefSeq" id="WP_377024070.1">
    <property type="nucleotide sequence ID" value="NZ_JBHLTS010000024.1"/>
</dbReference>
<feature type="transmembrane region" description="Helical" evidence="7">
    <location>
        <begin position="184"/>
        <end position="202"/>
    </location>
</feature>
<evidence type="ECO:0000256" key="4">
    <source>
        <dbReference type="ARBA" id="ARBA00022692"/>
    </source>
</evidence>
<organism evidence="8 9">
    <name type="scientific">Mucilaginibacter angelicae</name>
    <dbReference type="NCBI Taxonomy" id="869718"/>
    <lineage>
        <taxon>Bacteria</taxon>
        <taxon>Pseudomonadati</taxon>
        <taxon>Bacteroidota</taxon>
        <taxon>Sphingobacteriia</taxon>
        <taxon>Sphingobacteriales</taxon>
        <taxon>Sphingobacteriaceae</taxon>
        <taxon>Mucilaginibacter</taxon>
    </lineage>
</organism>
<proteinExistence type="inferred from homology"/>
<feature type="transmembrane region" description="Helical" evidence="7">
    <location>
        <begin position="393"/>
        <end position="415"/>
    </location>
</feature>
<comment type="similarity">
    <text evidence="2">Belongs to the polysaccharide synthase family.</text>
</comment>
<comment type="subcellular location">
    <subcellularLocation>
        <location evidence="1">Cell membrane</location>
        <topology evidence="1">Multi-pass membrane protein</topology>
    </subcellularLocation>
</comment>
<dbReference type="PANTHER" id="PTHR30250">
    <property type="entry name" value="PST FAMILY PREDICTED COLANIC ACID TRANSPORTER"/>
    <property type="match status" value="1"/>
</dbReference>
<keyword evidence="5 7" id="KW-1133">Transmembrane helix</keyword>
<feature type="transmembrane region" description="Helical" evidence="7">
    <location>
        <begin position="146"/>
        <end position="172"/>
    </location>
</feature>
<evidence type="ECO:0000256" key="7">
    <source>
        <dbReference type="SAM" id="Phobius"/>
    </source>
</evidence>
<feature type="transmembrane region" description="Helical" evidence="7">
    <location>
        <begin position="49"/>
        <end position="68"/>
    </location>
</feature>
<evidence type="ECO:0000313" key="9">
    <source>
        <dbReference type="Proteomes" id="UP001589828"/>
    </source>
</evidence>
<reference evidence="8 9" key="1">
    <citation type="submission" date="2024-09" db="EMBL/GenBank/DDBJ databases">
        <authorList>
            <person name="Sun Q."/>
            <person name="Mori K."/>
        </authorList>
    </citation>
    <scope>NUCLEOTIDE SEQUENCE [LARGE SCALE GENOMIC DNA]</scope>
    <source>
        <strain evidence="8 9">NCAIM B.02415</strain>
    </source>
</reference>
<feature type="transmembrane region" description="Helical" evidence="7">
    <location>
        <begin position="111"/>
        <end position="134"/>
    </location>
</feature>
<protein>
    <submittedName>
        <fullName evidence="8">Lipopolysaccharide biosynthesis protein</fullName>
    </submittedName>
</protein>
<evidence type="ECO:0000256" key="6">
    <source>
        <dbReference type="ARBA" id="ARBA00023136"/>
    </source>
</evidence>
<feature type="transmembrane region" description="Helical" evidence="7">
    <location>
        <begin position="421"/>
        <end position="440"/>
    </location>
</feature>
<evidence type="ECO:0000256" key="2">
    <source>
        <dbReference type="ARBA" id="ARBA00007430"/>
    </source>
</evidence>
<evidence type="ECO:0000256" key="3">
    <source>
        <dbReference type="ARBA" id="ARBA00022475"/>
    </source>
</evidence>
<gene>
    <name evidence="8" type="ORF">ACFFGT_18775</name>
</gene>
<dbReference type="EMBL" id="JBHLTS010000024">
    <property type="protein sequence ID" value="MFC0516274.1"/>
    <property type="molecule type" value="Genomic_DNA"/>
</dbReference>
<feature type="transmembrane region" description="Helical" evidence="7">
    <location>
        <begin position="360"/>
        <end position="381"/>
    </location>
</feature>
<dbReference type="Proteomes" id="UP001589828">
    <property type="component" value="Unassembled WGS sequence"/>
</dbReference>
<keyword evidence="3" id="KW-1003">Cell membrane</keyword>
<sequence>MLGIIRNSFKKIGIDQAIAYTILARVLQAGGGAVSIIFIAKYLNKVEQGYFFTFNSIIAIQIFFELGLSNIITQFVAHEVANLKWVSKTELEGSPEALSRLSSLLQFCVKWFAVISFVFIFILIAAGYFFFSAYGKGSNVNWQLPWIVLSVATACLLLVSPILAFFAGLGLVKEVAQIKLIQQIVNLLFLFVLLPLGGKLYASPLGSMTAFLVVPIWIFFSYKKKMLYFIWGKLKGWSVNYRTEIFPYQWRIALSWISGYFMYQLFNPVLFATDGPVVAGQMGISLAALSGILTVSLSWINTKVPQFSILIARENYSDLDSLFNRTLKQASAVCLMCLLFFIGVIAALKSHNINIGTRFLPILPLALLSTSTFVNQLVSAWATYLRCHKKEPFLLFSVVMAVLTAAATLGLGKFFGLMGIVYSYTFLTVFVSLAWAYIIFVRKKKEWHEHVVPAQAVVVESN</sequence>
<accession>A0ABV6LA26</accession>
<evidence type="ECO:0000313" key="8">
    <source>
        <dbReference type="EMBL" id="MFC0516274.1"/>
    </source>
</evidence>
<name>A0ABV6LA26_9SPHI</name>
<dbReference type="InterPro" id="IPR050833">
    <property type="entry name" value="Poly_Biosynth_Transport"/>
</dbReference>
<feature type="transmembrane region" description="Helical" evidence="7">
    <location>
        <begin position="20"/>
        <end position="43"/>
    </location>
</feature>
<feature type="transmembrane region" description="Helical" evidence="7">
    <location>
        <begin position="208"/>
        <end position="227"/>
    </location>
</feature>
<keyword evidence="4 7" id="KW-0812">Transmembrane</keyword>
<evidence type="ECO:0000256" key="1">
    <source>
        <dbReference type="ARBA" id="ARBA00004651"/>
    </source>
</evidence>